<dbReference type="Gene3D" id="3.40.50.12780">
    <property type="entry name" value="N-terminal domain of ligase-like"/>
    <property type="match status" value="1"/>
</dbReference>
<gene>
    <name evidence="3" type="ORF">MNQ99_04365</name>
</gene>
<name>A0ABY3W8D7_9MICC</name>
<dbReference type="Pfam" id="PF13193">
    <property type="entry name" value="AMP-binding_C"/>
    <property type="match status" value="1"/>
</dbReference>
<dbReference type="InterPro" id="IPR000873">
    <property type="entry name" value="AMP-dep_synth/lig_dom"/>
</dbReference>
<keyword evidence="4" id="KW-1185">Reference proteome</keyword>
<dbReference type="InterPro" id="IPR042099">
    <property type="entry name" value="ANL_N_sf"/>
</dbReference>
<evidence type="ECO:0000259" key="2">
    <source>
        <dbReference type="Pfam" id="PF13193"/>
    </source>
</evidence>
<dbReference type="Proteomes" id="UP000829069">
    <property type="component" value="Chromosome"/>
</dbReference>
<dbReference type="Gene3D" id="3.30.300.30">
    <property type="match status" value="1"/>
</dbReference>
<dbReference type="RefSeq" id="WP_241914578.1">
    <property type="nucleotide sequence ID" value="NZ_CP093326.1"/>
</dbReference>
<dbReference type="Pfam" id="PF00501">
    <property type="entry name" value="AMP-binding"/>
    <property type="match status" value="1"/>
</dbReference>
<proteinExistence type="predicted"/>
<feature type="domain" description="AMP-binding enzyme C-terminal" evidence="2">
    <location>
        <begin position="284"/>
        <end position="353"/>
    </location>
</feature>
<reference evidence="3 4" key="1">
    <citation type="submission" date="2022-03" db="EMBL/GenBank/DDBJ databases">
        <title>Isotopic signatures of nitrous oxide derived from detoxification processes.</title>
        <authorList>
            <person name="Behrendt U."/>
            <person name="Buchen C."/>
            <person name="Well R."/>
            <person name="Ulrich A."/>
            <person name="Rohe L."/>
            <person name="Kolb S."/>
            <person name="Schloter M."/>
            <person name="Horn M.A."/>
            <person name="Augustin J."/>
        </authorList>
    </citation>
    <scope>NUCLEOTIDE SEQUENCE [LARGE SCALE GENOMIC DNA]</scope>
    <source>
        <strain evidence="3 4">S4-C24</strain>
    </source>
</reference>
<evidence type="ECO:0000313" key="4">
    <source>
        <dbReference type="Proteomes" id="UP000829069"/>
    </source>
</evidence>
<dbReference type="PANTHER" id="PTHR43767:SF1">
    <property type="entry name" value="NONRIBOSOMAL PEPTIDE SYNTHASE PES1 (EUROFUNG)-RELATED"/>
    <property type="match status" value="1"/>
</dbReference>
<organism evidence="3 4">
    <name type="scientific">Arthrobacter sulfonylureivorans</name>
    <dbReference type="NCBI Taxonomy" id="2486855"/>
    <lineage>
        <taxon>Bacteria</taxon>
        <taxon>Bacillati</taxon>
        <taxon>Actinomycetota</taxon>
        <taxon>Actinomycetes</taxon>
        <taxon>Micrococcales</taxon>
        <taxon>Micrococcaceae</taxon>
        <taxon>Arthrobacter</taxon>
    </lineage>
</organism>
<dbReference type="InterPro" id="IPR050237">
    <property type="entry name" value="ATP-dep_AMP-bd_enzyme"/>
</dbReference>
<sequence>MDIDPALSALTAALGGEGPAVEIAADGTPLPVTSPGLAPDTAAIVRTSGSTGTPKATMLGIDALAASSMGTALRLGGEGQWLLTLAPNYVAGLQVLVRSLYAGTRPWAMDMSHGFTAQAFTDAASALTDRFRITSLVPTQLHRLLTASAPDTVKALRRFDAILLGGARMPAALRTEAAKHSLKIVRTYGMSETCGGCVYDGVPLQGVRLQLQEGRVLIGGDVVAGGYLGNPELTAAHFSESGGTRWFRTEDLGEVDDAGTLTVSGRADDVLITGGVKVSAAAVAEAIEGLPEVRTALVAGIADPEWGTKVCAAVVGSATVDQIRARVRAALGSPAVPRHVVHLDALPLLSNGKPDRLAVADMLRRSAAEAVPHGDGQRGTEPPQP</sequence>
<evidence type="ECO:0000313" key="3">
    <source>
        <dbReference type="EMBL" id="UNK46602.1"/>
    </source>
</evidence>
<dbReference type="InterPro" id="IPR025110">
    <property type="entry name" value="AMP-bd_C"/>
</dbReference>
<feature type="domain" description="AMP-dependent synthetase/ligase" evidence="1">
    <location>
        <begin position="36"/>
        <end position="203"/>
    </location>
</feature>
<dbReference type="InterPro" id="IPR020845">
    <property type="entry name" value="AMP-binding_CS"/>
</dbReference>
<dbReference type="PROSITE" id="PS00455">
    <property type="entry name" value="AMP_BINDING"/>
    <property type="match status" value="1"/>
</dbReference>
<dbReference type="InterPro" id="IPR045851">
    <property type="entry name" value="AMP-bd_C_sf"/>
</dbReference>
<accession>A0ABY3W8D7</accession>
<evidence type="ECO:0000259" key="1">
    <source>
        <dbReference type="Pfam" id="PF00501"/>
    </source>
</evidence>
<dbReference type="SUPFAM" id="SSF56801">
    <property type="entry name" value="Acetyl-CoA synthetase-like"/>
    <property type="match status" value="1"/>
</dbReference>
<dbReference type="EMBL" id="CP093326">
    <property type="protein sequence ID" value="UNK46602.1"/>
    <property type="molecule type" value="Genomic_DNA"/>
</dbReference>
<dbReference type="PANTHER" id="PTHR43767">
    <property type="entry name" value="LONG-CHAIN-FATTY-ACID--COA LIGASE"/>
    <property type="match status" value="1"/>
</dbReference>
<protein>
    <submittedName>
        <fullName evidence="3">AMP-binding protein</fullName>
    </submittedName>
</protein>